<keyword evidence="6 10" id="KW-1133">Transmembrane helix</keyword>
<feature type="repeat" description="Solcar" evidence="8">
    <location>
        <begin position="172"/>
        <end position="263"/>
    </location>
</feature>
<protein>
    <submittedName>
        <fullName evidence="11">Uncharacterized protein</fullName>
    </submittedName>
</protein>
<reference evidence="11" key="2">
    <citation type="submission" date="2021-04" db="EMBL/GenBank/DDBJ databases">
        <title>Genome-wide patterns of bracovirus chromosomal integration into multiple host tissues during parasitism.</title>
        <authorList>
            <person name="Chebbi M.A.C."/>
        </authorList>
    </citation>
    <scope>NUCLEOTIDE SEQUENCE</scope>
    <source>
        <tissue evidence="11">Whole body</tissue>
    </source>
</reference>
<feature type="transmembrane region" description="Helical" evidence="10">
    <location>
        <begin position="12"/>
        <end position="30"/>
    </location>
</feature>
<name>A0A8J5R3D0_9HYME</name>
<dbReference type="OrthoDB" id="6703404at2759"/>
<evidence type="ECO:0000256" key="2">
    <source>
        <dbReference type="ARBA" id="ARBA00006375"/>
    </source>
</evidence>
<dbReference type="PANTHER" id="PTHR45928">
    <property type="entry name" value="RE38146P"/>
    <property type="match status" value="1"/>
</dbReference>
<dbReference type="GO" id="GO:0005743">
    <property type="term" value="C:mitochondrial inner membrane"/>
    <property type="evidence" value="ECO:0007669"/>
    <property type="project" value="UniProtKB-SubCell"/>
</dbReference>
<evidence type="ECO:0000256" key="9">
    <source>
        <dbReference type="RuleBase" id="RU000488"/>
    </source>
</evidence>
<accession>A0A8J5R3D0</accession>
<evidence type="ECO:0000313" key="11">
    <source>
        <dbReference type="EMBL" id="KAG8037508.1"/>
    </source>
</evidence>
<comment type="caution">
    <text evidence="11">The sequence shown here is derived from an EMBL/GenBank/DDBJ whole genome shotgun (WGS) entry which is preliminary data.</text>
</comment>
<organism evidence="11 12">
    <name type="scientific">Cotesia typhae</name>
    <dbReference type="NCBI Taxonomy" id="2053667"/>
    <lineage>
        <taxon>Eukaryota</taxon>
        <taxon>Metazoa</taxon>
        <taxon>Ecdysozoa</taxon>
        <taxon>Arthropoda</taxon>
        <taxon>Hexapoda</taxon>
        <taxon>Insecta</taxon>
        <taxon>Pterygota</taxon>
        <taxon>Neoptera</taxon>
        <taxon>Endopterygota</taxon>
        <taxon>Hymenoptera</taxon>
        <taxon>Apocrita</taxon>
        <taxon>Ichneumonoidea</taxon>
        <taxon>Braconidae</taxon>
        <taxon>Microgastrinae</taxon>
        <taxon>Cotesia</taxon>
    </lineage>
</organism>
<evidence type="ECO:0000256" key="1">
    <source>
        <dbReference type="ARBA" id="ARBA00004448"/>
    </source>
</evidence>
<dbReference type="Pfam" id="PF00153">
    <property type="entry name" value="Mito_carr"/>
    <property type="match status" value="2"/>
</dbReference>
<comment type="similarity">
    <text evidence="2 9">Belongs to the mitochondrial carrier (TC 2.A.29) family.</text>
</comment>
<dbReference type="Proteomes" id="UP000729913">
    <property type="component" value="Unassembled WGS sequence"/>
</dbReference>
<evidence type="ECO:0000256" key="10">
    <source>
        <dbReference type="SAM" id="Phobius"/>
    </source>
</evidence>
<evidence type="ECO:0000313" key="12">
    <source>
        <dbReference type="Proteomes" id="UP000729913"/>
    </source>
</evidence>
<keyword evidence="4" id="KW-0677">Repeat</keyword>
<evidence type="ECO:0000256" key="3">
    <source>
        <dbReference type="ARBA" id="ARBA00022448"/>
    </source>
</evidence>
<reference evidence="11" key="1">
    <citation type="submission" date="2020-03" db="EMBL/GenBank/DDBJ databases">
        <authorList>
            <person name="Chebbi M.A."/>
            <person name="Drezen J.M."/>
        </authorList>
    </citation>
    <scope>NUCLEOTIDE SEQUENCE</scope>
    <source>
        <tissue evidence="11">Whole body</tissue>
    </source>
</reference>
<comment type="subcellular location">
    <subcellularLocation>
        <location evidence="1">Mitochondrion inner membrane</location>
        <topology evidence="1">Multi-pass membrane protein</topology>
    </subcellularLocation>
</comment>
<keyword evidence="3 9" id="KW-0813">Transport</keyword>
<keyword evidence="8 9" id="KW-0812">Transmembrane</keyword>
<sequence length="269" mass="30084">MSKNTKEVKKPVLVEYLIGATAAMGAGLFTNPIDVIKVRLQMQGELLRQGTYKPLYKSTFHAAYVIASHEGIAGLQSGILSALAFQAVLNGIKVGVYKSARSRGITVDENEQTIHTSEWAAYKSHWQKAGIFGLYRQCFVNTPRIFNSAAIQLTTLSIVGDWLKPIKTFSENPVLLTFCSALVSGTCVAIFMQPFDVISIRLYNQGTDSSGKGLLYRSYFDAYYKIFKIEGFIGLYKGVFSTWMRIGPHTVLCFCFYEQLERIYCLVVK</sequence>
<dbReference type="EMBL" id="JAAOIC020000047">
    <property type="protein sequence ID" value="KAG8037508.1"/>
    <property type="molecule type" value="Genomic_DNA"/>
</dbReference>
<evidence type="ECO:0000256" key="8">
    <source>
        <dbReference type="PROSITE-ProRule" id="PRU00282"/>
    </source>
</evidence>
<keyword evidence="7" id="KW-0496">Mitochondrion</keyword>
<evidence type="ECO:0000256" key="4">
    <source>
        <dbReference type="ARBA" id="ARBA00022737"/>
    </source>
</evidence>
<proteinExistence type="inferred from homology"/>
<dbReference type="InterPro" id="IPR018108">
    <property type="entry name" value="MCP_transmembrane"/>
</dbReference>
<dbReference type="PANTHER" id="PTHR45928:SF1">
    <property type="entry name" value="RE38146P"/>
    <property type="match status" value="1"/>
</dbReference>
<dbReference type="PROSITE" id="PS50920">
    <property type="entry name" value="SOLCAR"/>
    <property type="match status" value="2"/>
</dbReference>
<feature type="repeat" description="Solcar" evidence="8">
    <location>
        <begin position="14"/>
        <end position="103"/>
    </location>
</feature>
<evidence type="ECO:0000256" key="5">
    <source>
        <dbReference type="ARBA" id="ARBA00022792"/>
    </source>
</evidence>
<evidence type="ECO:0000256" key="7">
    <source>
        <dbReference type="ARBA" id="ARBA00023128"/>
    </source>
</evidence>
<evidence type="ECO:0000256" key="6">
    <source>
        <dbReference type="ARBA" id="ARBA00022989"/>
    </source>
</evidence>
<keyword evidence="12" id="KW-1185">Reference proteome</keyword>
<gene>
    <name evidence="11" type="ORF">G9C98_005718</name>
</gene>
<keyword evidence="5" id="KW-0999">Mitochondrion inner membrane</keyword>
<dbReference type="AlphaFoldDB" id="A0A8J5R3D0"/>
<dbReference type="InterPro" id="IPR051508">
    <property type="entry name" value="Mito_Carrier_Antiporter"/>
</dbReference>
<keyword evidence="8 10" id="KW-0472">Membrane</keyword>